<dbReference type="GO" id="GO:0046872">
    <property type="term" value="F:metal ion binding"/>
    <property type="evidence" value="ECO:0007669"/>
    <property type="project" value="InterPro"/>
</dbReference>
<dbReference type="PANTHER" id="PTHR22916">
    <property type="entry name" value="GLYCOSYLTRANSFERASE"/>
    <property type="match status" value="1"/>
</dbReference>
<gene>
    <name evidence="3" type="ORF">SOCE26_050750</name>
</gene>
<dbReference type="AlphaFoldDB" id="A0A2L0EWE4"/>
<dbReference type="Pfam" id="PF00535">
    <property type="entry name" value="Glycos_transf_2"/>
    <property type="match status" value="2"/>
</dbReference>
<dbReference type="SUPFAM" id="SSF53448">
    <property type="entry name" value="Nucleotide-diphospho-sugar transferases"/>
    <property type="match status" value="2"/>
</dbReference>
<dbReference type="InterPro" id="IPR011761">
    <property type="entry name" value="ATP-grasp"/>
</dbReference>
<keyword evidence="1" id="KW-0547">Nucleotide-binding</keyword>
<proteinExistence type="predicted"/>
<dbReference type="InterPro" id="IPR013815">
    <property type="entry name" value="ATP_grasp_subdomain_1"/>
</dbReference>
<dbReference type="SUPFAM" id="SSF56059">
    <property type="entry name" value="Glutathione synthetase ATP-binding domain-like"/>
    <property type="match status" value="1"/>
</dbReference>
<dbReference type="InterPro" id="IPR029044">
    <property type="entry name" value="Nucleotide-diphossugar_trans"/>
</dbReference>
<protein>
    <recommendedName>
        <fullName evidence="2">ATP-grasp domain-containing protein</fullName>
    </recommendedName>
</protein>
<organism evidence="3 4">
    <name type="scientific">Sorangium cellulosum</name>
    <name type="common">Polyangium cellulosum</name>
    <dbReference type="NCBI Taxonomy" id="56"/>
    <lineage>
        <taxon>Bacteria</taxon>
        <taxon>Pseudomonadati</taxon>
        <taxon>Myxococcota</taxon>
        <taxon>Polyangia</taxon>
        <taxon>Polyangiales</taxon>
        <taxon>Polyangiaceae</taxon>
        <taxon>Sorangium</taxon>
    </lineage>
</organism>
<evidence type="ECO:0000313" key="4">
    <source>
        <dbReference type="Proteomes" id="UP000238348"/>
    </source>
</evidence>
<dbReference type="Proteomes" id="UP000238348">
    <property type="component" value="Chromosome"/>
</dbReference>
<dbReference type="Pfam" id="PF01755">
    <property type="entry name" value="Glyco_transf_25"/>
    <property type="match status" value="1"/>
</dbReference>
<sequence>MTVPSQGAPAGAGLVSCIMPTFNRRAFVPQAIACFLAQDYEPRELIILDDGSDPVADLVPSDARIRYRRLSRRLNVGQKRNLACAEARGEIIVHWDDDDWSAPFRISYQVAELIGVQADLCGAARILYWDEEHDRAWWYSNASTPRFLAGNTLCYTRAHWSRRRFAPVQVGEDVRFVRASADAKQVVLTRADFLVARIHRDNVSPKRTVSPTWQRAEVEEVRRIVGVQESTPEAVRSDSTASVPLVSCIMPTFQRRPFVPLAITYFQRQTYPNLELIVVDDGPSVRDLMPADPRVRYLRLPTRWSIGAKRNLAVQKARGQIIVHWDDDDWHAPTRVATQVAPILAGQADATYLDMQLVLSLRDAQLARCTPALHTQLHGHGGCPGTLAFRRALWGKARYPAVQVAEDVSFIRQLARGGARIERLRDERQFVVVRHAANTWDAGRDWGAALVEAGPEDLAALSPDWSHYERLHAELALPRPLDRRTPPASRASAPFPDAAVVISLARSSARRAHMQAQLAALGHGLRGELLEAVDGRTLDLAAFREAAWLREARWLRRELRPGEVGCWLSHLEALQTLVARDLDCGLVLEDDVCLVPDFPRTLSERLAALRQAGSGYHVLMLDCYEGRGSWAPRATRSLLPGGFFQLGVSARGCPGARAYLVTRDGARRLLRRLCSGPIDQPFDEVLREQSERGLRVLCAHPSLIHGSGHDSLIIEAAAPSTAARLEPAQYLATVERHARSSWWKSPPREGAPLRRATPSVAPDEPPRVLLLVWERDWLGTLRLPRALADAGASPCALAPEESALLAASELAAQRSYAARPEACRSALLAACHALRPVLILPCDDRSAHLLAQLLTDALAGKRRLDPRLLSLLRRSLGTGPYLERVTRVGFARIARRAGVRLPDQRDVRARAEAEVAAALLGGPVVLKRDEGSSAGAGVRVASGPDELQRAWFELFTSDQGNAVLQRHVAGMPAMATFAAFEGHLLGVLAAEKTETHGPLGPSRVTTFVNDELMVEMTRRFAREAGFTGIGSLDFIRSPEHGPVAIEFNPRPTPLASRGAEVGMDLFGALMMRLRGGRVPGATGRRSA</sequence>
<dbReference type="GO" id="GO:0005524">
    <property type="term" value="F:ATP binding"/>
    <property type="evidence" value="ECO:0007669"/>
    <property type="project" value="UniProtKB-UniRule"/>
</dbReference>
<evidence type="ECO:0000313" key="3">
    <source>
        <dbReference type="EMBL" id="AUX43623.1"/>
    </source>
</evidence>
<evidence type="ECO:0000256" key="1">
    <source>
        <dbReference type="PROSITE-ProRule" id="PRU00409"/>
    </source>
</evidence>
<evidence type="ECO:0000259" key="2">
    <source>
        <dbReference type="PROSITE" id="PS50975"/>
    </source>
</evidence>
<keyword evidence="1" id="KW-0067">ATP-binding</keyword>
<name>A0A2L0EWE4_SORCE</name>
<dbReference type="Gene3D" id="3.30.470.20">
    <property type="entry name" value="ATP-grasp fold, B domain"/>
    <property type="match status" value="1"/>
</dbReference>
<dbReference type="Gene3D" id="3.90.550.10">
    <property type="entry name" value="Spore Coat Polysaccharide Biosynthesis Protein SpsA, Chain A"/>
    <property type="match status" value="2"/>
</dbReference>
<dbReference type="OrthoDB" id="5458825at2"/>
<dbReference type="GO" id="GO:0016758">
    <property type="term" value="F:hexosyltransferase activity"/>
    <property type="evidence" value="ECO:0007669"/>
    <property type="project" value="UniProtKB-ARBA"/>
</dbReference>
<reference evidence="3 4" key="1">
    <citation type="submission" date="2015-09" db="EMBL/GenBank/DDBJ databases">
        <title>Sorangium comparison.</title>
        <authorList>
            <person name="Zaburannyi N."/>
            <person name="Bunk B."/>
            <person name="Overmann J."/>
            <person name="Mueller R."/>
        </authorList>
    </citation>
    <scope>NUCLEOTIDE SEQUENCE [LARGE SCALE GENOMIC DNA]</scope>
    <source>
        <strain evidence="3 4">So ce26</strain>
    </source>
</reference>
<feature type="domain" description="ATP-grasp" evidence="2">
    <location>
        <begin position="891"/>
        <end position="1074"/>
    </location>
</feature>
<dbReference type="CDD" id="cd06532">
    <property type="entry name" value="Glyco_transf_25"/>
    <property type="match status" value="1"/>
</dbReference>
<dbReference type="RefSeq" id="WP_159397272.1">
    <property type="nucleotide sequence ID" value="NZ_CP012673.1"/>
</dbReference>
<dbReference type="PROSITE" id="PS50975">
    <property type="entry name" value="ATP_GRASP"/>
    <property type="match status" value="1"/>
</dbReference>
<dbReference type="InterPro" id="IPR001173">
    <property type="entry name" value="Glyco_trans_2-like"/>
</dbReference>
<dbReference type="EMBL" id="CP012673">
    <property type="protein sequence ID" value="AUX43623.1"/>
    <property type="molecule type" value="Genomic_DNA"/>
</dbReference>
<dbReference type="PANTHER" id="PTHR22916:SF3">
    <property type="entry name" value="UDP-GLCNAC:BETAGAL BETA-1,3-N-ACETYLGLUCOSAMINYLTRANSFERASE-LIKE PROTEIN 1"/>
    <property type="match status" value="1"/>
</dbReference>
<dbReference type="Gene3D" id="3.30.1490.20">
    <property type="entry name" value="ATP-grasp fold, A domain"/>
    <property type="match status" value="1"/>
</dbReference>
<dbReference type="CDD" id="cd00761">
    <property type="entry name" value="Glyco_tranf_GTA_type"/>
    <property type="match status" value="2"/>
</dbReference>
<dbReference type="InterPro" id="IPR002654">
    <property type="entry name" value="Glyco_trans_25"/>
</dbReference>
<accession>A0A2L0EWE4</accession>